<name>A0A0J8VBZ9_9GAMM</name>
<accession>A0A0J8VBZ9</accession>
<evidence type="ECO:0000313" key="3">
    <source>
        <dbReference type="EMBL" id="PSW22985.1"/>
    </source>
</evidence>
<comment type="caution">
    <text evidence="3">The sequence shown here is derived from an EMBL/GenBank/DDBJ whole genome shotgun (WGS) entry which is preliminary data.</text>
</comment>
<dbReference type="RefSeq" id="WP_048899348.1">
    <property type="nucleotide sequence ID" value="NZ_AP024853.1"/>
</dbReference>
<reference evidence="3 4" key="1">
    <citation type="submission" date="2018-01" db="EMBL/GenBank/DDBJ databases">
        <title>Whole genome sequencing of Histamine producing bacteria.</title>
        <authorList>
            <person name="Butler K."/>
        </authorList>
    </citation>
    <scope>NUCLEOTIDE SEQUENCE [LARGE SCALE GENOMIC DNA]</scope>
    <source>
        <strain evidence="3 4">DSM 24669</strain>
    </source>
</reference>
<keyword evidence="1" id="KW-0812">Transmembrane</keyword>
<evidence type="ECO:0000259" key="2">
    <source>
        <dbReference type="PROSITE" id="PS51379"/>
    </source>
</evidence>
<sequence length="66" mass="7156">MDNASSALVNEASNHWHDLALLGVVVAIAIYYLYRKLWKKKGECGSCASCASGCPSKGKKENPRQS</sequence>
<dbReference type="Proteomes" id="UP000240481">
    <property type="component" value="Unassembled WGS sequence"/>
</dbReference>
<gene>
    <name evidence="3" type="ORF">C9I94_17555</name>
</gene>
<dbReference type="STRING" id="680026.AB733_14155"/>
<dbReference type="InterPro" id="IPR017896">
    <property type="entry name" value="4Fe4S_Fe-S-bd"/>
</dbReference>
<evidence type="ECO:0000256" key="1">
    <source>
        <dbReference type="SAM" id="Phobius"/>
    </source>
</evidence>
<keyword evidence="1" id="KW-1133">Transmembrane helix</keyword>
<evidence type="ECO:0000313" key="4">
    <source>
        <dbReference type="Proteomes" id="UP000240481"/>
    </source>
</evidence>
<proteinExistence type="predicted"/>
<feature type="domain" description="4Fe-4S ferredoxin-type" evidence="2">
    <location>
        <begin position="35"/>
        <end position="64"/>
    </location>
</feature>
<keyword evidence="4" id="KW-1185">Reference proteome</keyword>
<dbReference type="Pfam" id="PF12669">
    <property type="entry name" value="FeoB_associated"/>
    <property type="match status" value="1"/>
</dbReference>
<organism evidence="3 4">
    <name type="scientific">Photobacterium swingsii</name>
    <dbReference type="NCBI Taxonomy" id="680026"/>
    <lineage>
        <taxon>Bacteria</taxon>
        <taxon>Pseudomonadati</taxon>
        <taxon>Pseudomonadota</taxon>
        <taxon>Gammaproteobacteria</taxon>
        <taxon>Vibrionales</taxon>
        <taxon>Vibrionaceae</taxon>
        <taxon>Photobacterium</taxon>
    </lineage>
</organism>
<dbReference type="PROSITE" id="PS51379">
    <property type="entry name" value="4FE4S_FER_2"/>
    <property type="match status" value="1"/>
</dbReference>
<dbReference type="AlphaFoldDB" id="A0A0J8VBZ9"/>
<feature type="transmembrane region" description="Helical" evidence="1">
    <location>
        <begin position="15"/>
        <end position="34"/>
    </location>
</feature>
<dbReference type="EMBL" id="PYLZ01000010">
    <property type="protein sequence ID" value="PSW22985.1"/>
    <property type="molecule type" value="Genomic_DNA"/>
</dbReference>
<protein>
    <submittedName>
        <fullName evidence="3">FeoB-associated Cys-rich membrane protein</fullName>
    </submittedName>
</protein>
<keyword evidence="1" id="KW-0472">Membrane</keyword>